<sequence length="383" mass="40137">MAIIKSSTFIFAAAALLLSSSVDGASIRGRDRVLFAQRNLKKMKKDKNKNKNGTSFSSNSLVVPTTPPAPTPAPGPSMEDWVNECVAHANAVQSCRGSDPNNYCGMCLKALASVGTAATNYDGGIKSCSTSSCGGCDTSVLLPFFECGLVVEGKATPDAVFTGNSLPVPTPAVVPVSPPPPTSPPTDNVDRINCPAVFPGSGTTCVMVGSYEYKVCAYPERGEEASCGCSAAQPIWSCIGVSVFDPIVIEGVEEEDLSVVIVEEDKEIIVNEVGEDVIVDVVDVVDVDIVDVVDVDIVDEVAPVLPSVFVDVVVNGITVESLCPTEEPKTGEMCSAGGFDSIKCCYEYLISEVEATRTCECDKDGSNPTFTCYTGAESTCTIV</sequence>
<feature type="chain" id="PRO_5009192541" evidence="2">
    <location>
        <begin position="25"/>
        <end position="383"/>
    </location>
</feature>
<dbReference type="InParanoid" id="A0A1E7EZJ4"/>
<organism evidence="3 4">
    <name type="scientific">Fragilariopsis cylindrus CCMP1102</name>
    <dbReference type="NCBI Taxonomy" id="635003"/>
    <lineage>
        <taxon>Eukaryota</taxon>
        <taxon>Sar</taxon>
        <taxon>Stramenopiles</taxon>
        <taxon>Ochrophyta</taxon>
        <taxon>Bacillariophyta</taxon>
        <taxon>Bacillariophyceae</taxon>
        <taxon>Bacillariophycidae</taxon>
        <taxon>Bacillariales</taxon>
        <taxon>Bacillariaceae</taxon>
        <taxon>Fragilariopsis</taxon>
    </lineage>
</organism>
<feature type="signal peptide" evidence="2">
    <location>
        <begin position="1"/>
        <end position="24"/>
    </location>
</feature>
<feature type="compositionally biased region" description="Pro residues" evidence="1">
    <location>
        <begin position="65"/>
        <end position="75"/>
    </location>
</feature>
<proteinExistence type="predicted"/>
<gene>
    <name evidence="3" type="ORF">FRACYDRAFT_263657</name>
</gene>
<reference evidence="3 4" key="1">
    <citation type="submission" date="2016-09" db="EMBL/GenBank/DDBJ databases">
        <title>Extensive genetic diversity and differential bi-allelic expression allows diatom success in the polar Southern Ocean.</title>
        <authorList>
            <consortium name="DOE Joint Genome Institute"/>
            <person name="Mock T."/>
            <person name="Otillar R.P."/>
            <person name="Strauss J."/>
            <person name="Dupont C."/>
            <person name="Frickenhaus S."/>
            <person name="Maumus F."/>
            <person name="Mcmullan M."/>
            <person name="Sanges R."/>
            <person name="Schmutz J."/>
            <person name="Toseland A."/>
            <person name="Valas R."/>
            <person name="Veluchamy A."/>
            <person name="Ward B.J."/>
            <person name="Allen A."/>
            <person name="Barry K."/>
            <person name="Falciatore A."/>
            <person name="Ferrante M."/>
            <person name="Fortunato A.E."/>
            <person name="Gloeckner G."/>
            <person name="Gruber A."/>
            <person name="Hipkin R."/>
            <person name="Janech M."/>
            <person name="Kroth P."/>
            <person name="Leese F."/>
            <person name="Lindquist E."/>
            <person name="Lyon B.R."/>
            <person name="Martin J."/>
            <person name="Mayer C."/>
            <person name="Parker M."/>
            <person name="Quesneville H."/>
            <person name="Raymond J."/>
            <person name="Uhlig C."/>
            <person name="Valentin K.U."/>
            <person name="Worden A.Z."/>
            <person name="Armbrust E.V."/>
            <person name="Bowler C."/>
            <person name="Green B."/>
            <person name="Moulton V."/>
            <person name="Van Oosterhout C."/>
            <person name="Grigoriev I."/>
        </authorList>
    </citation>
    <scope>NUCLEOTIDE SEQUENCE [LARGE SCALE GENOMIC DNA]</scope>
    <source>
        <strain evidence="3 4">CCMP1102</strain>
    </source>
</reference>
<evidence type="ECO:0000313" key="4">
    <source>
        <dbReference type="Proteomes" id="UP000095751"/>
    </source>
</evidence>
<feature type="region of interest" description="Disordered" evidence="1">
    <location>
        <begin position="40"/>
        <end position="76"/>
    </location>
</feature>
<dbReference type="KEGG" id="fcy:FRACYDRAFT_263657"/>
<keyword evidence="4" id="KW-1185">Reference proteome</keyword>
<feature type="compositionally biased region" description="Basic residues" evidence="1">
    <location>
        <begin position="40"/>
        <end position="50"/>
    </location>
</feature>
<protein>
    <submittedName>
        <fullName evidence="3">Uncharacterized protein</fullName>
    </submittedName>
</protein>
<feature type="compositionally biased region" description="Polar residues" evidence="1">
    <location>
        <begin position="53"/>
        <end position="63"/>
    </location>
</feature>
<evidence type="ECO:0000313" key="3">
    <source>
        <dbReference type="EMBL" id="OEU11287.1"/>
    </source>
</evidence>
<dbReference type="EMBL" id="KV784369">
    <property type="protein sequence ID" value="OEU11287.1"/>
    <property type="molecule type" value="Genomic_DNA"/>
</dbReference>
<name>A0A1E7EZJ4_9STRA</name>
<evidence type="ECO:0000256" key="1">
    <source>
        <dbReference type="SAM" id="MobiDB-lite"/>
    </source>
</evidence>
<dbReference type="AlphaFoldDB" id="A0A1E7EZJ4"/>
<dbReference type="Proteomes" id="UP000095751">
    <property type="component" value="Unassembled WGS sequence"/>
</dbReference>
<keyword evidence="2" id="KW-0732">Signal</keyword>
<evidence type="ECO:0000256" key="2">
    <source>
        <dbReference type="SAM" id="SignalP"/>
    </source>
</evidence>
<accession>A0A1E7EZJ4</accession>